<keyword evidence="3" id="KW-0489">Methyltransferase</keyword>
<feature type="region of interest" description="Disordered" evidence="1">
    <location>
        <begin position="2059"/>
        <end position="2087"/>
    </location>
</feature>
<feature type="region of interest" description="Disordered" evidence="1">
    <location>
        <begin position="4159"/>
        <end position="4182"/>
    </location>
</feature>
<dbReference type="InterPro" id="IPR000330">
    <property type="entry name" value="SNF2_N"/>
</dbReference>
<dbReference type="GO" id="GO:0005524">
    <property type="term" value="F:ATP binding"/>
    <property type="evidence" value="ECO:0007669"/>
    <property type="project" value="InterPro"/>
</dbReference>
<feature type="compositionally biased region" description="Basic and acidic residues" evidence="1">
    <location>
        <begin position="100"/>
        <end position="110"/>
    </location>
</feature>
<dbReference type="InterPro" id="IPR036977">
    <property type="entry name" value="DNA_primase_Znf_CHC2"/>
</dbReference>
<dbReference type="InterPro" id="IPR041045">
    <property type="entry name" value="LPD25"/>
</dbReference>
<organism evidence="3 4">
    <name type="scientific">Ruminococcus flavefaciens</name>
    <dbReference type="NCBI Taxonomy" id="1265"/>
    <lineage>
        <taxon>Bacteria</taxon>
        <taxon>Bacillati</taxon>
        <taxon>Bacillota</taxon>
        <taxon>Clostridia</taxon>
        <taxon>Eubacteriales</taxon>
        <taxon>Oscillospiraceae</taxon>
        <taxon>Ruminococcus</taxon>
    </lineage>
</organism>
<dbReference type="GO" id="GO:0008168">
    <property type="term" value="F:methyltransferase activity"/>
    <property type="evidence" value="ECO:0007669"/>
    <property type="project" value="UniProtKB-KW"/>
</dbReference>
<dbReference type="PROSITE" id="PS51194">
    <property type="entry name" value="HELICASE_CTER"/>
    <property type="match status" value="1"/>
</dbReference>
<evidence type="ECO:0000256" key="1">
    <source>
        <dbReference type="SAM" id="MobiDB-lite"/>
    </source>
</evidence>
<dbReference type="InterPro" id="IPR025054">
    <property type="entry name" value="DUF3991"/>
</dbReference>
<dbReference type="SUPFAM" id="SSF55271">
    <property type="entry name" value="DNA repair protein MutS, domain I"/>
    <property type="match status" value="1"/>
</dbReference>
<dbReference type="SMART" id="SM00490">
    <property type="entry name" value="HELICc"/>
    <property type="match status" value="1"/>
</dbReference>
<dbReference type="InterPro" id="IPR007695">
    <property type="entry name" value="DNA_mismatch_repair_MutS-lik_N"/>
</dbReference>
<dbReference type="Pfam" id="PF00271">
    <property type="entry name" value="Helicase_C"/>
    <property type="match status" value="1"/>
</dbReference>
<dbReference type="RefSeq" id="WP_072949137.1">
    <property type="nucleotide sequence ID" value="NZ_FRCT01000003.1"/>
</dbReference>
<reference evidence="3 4" key="1">
    <citation type="submission" date="2016-11" db="EMBL/GenBank/DDBJ databases">
        <authorList>
            <person name="Jaros S."/>
            <person name="Januszkiewicz K."/>
            <person name="Wedrychowicz H."/>
        </authorList>
    </citation>
    <scope>NUCLEOTIDE SEQUENCE [LARGE SCALE GENOMIC DNA]</scope>
    <source>
        <strain evidence="3 4">Y1</strain>
    </source>
</reference>
<feature type="compositionally biased region" description="Basic and acidic residues" evidence="1">
    <location>
        <begin position="4172"/>
        <end position="4182"/>
    </location>
</feature>
<dbReference type="Pfam" id="PF14191">
    <property type="entry name" value="YodL"/>
    <property type="match status" value="1"/>
</dbReference>
<dbReference type="Gene3D" id="3.40.50.300">
    <property type="entry name" value="P-loop containing nucleotide triphosphate hydrolases"/>
    <property type="match status" value="2"/>
</dbReference>
<dbReference type="InterPro" id="IPR052933">
    <property type="entry name" value="DNA_Protect_Modify"/>
</dbReference>
<dbReference type="Pfam" id="PF18840">
    <property type="entry name" value="LPD25"/>
    <property type="match status" value="1"/>
</dbReference>
<dbReference type="PANTHER" id="PTHR41313:SF1">
    <property type="entry name" value="DNA METHYLASE ADENINE-SPECIFIC DOMAIN-CONTAINING PROTEIN"/>
    <property type="match status" value="1"/>
</dbReference>
<evidence type="ECO:0000313" key="3">
    <source>
        <dbReference type="EMBL" id="SHM31714.1"/>
    </source>
</evidence>
<feature type="region of interest" description="Disordered" evidence="1">
    <location>
        <begin position="2412"/>
        <end position="2443"/>
    </location>
</feature>
<proteinExistence type="predicted"/>
<dbReference type="OrthoDB" id="9802530at2"/>
<dbReference type="Pfam" id="PF13154">
    <property type="entry name" value="DUF3991"/>
    <property type="match status" value="1"/>
</dbReference>
<dbReference type="InterPro" id="IPR027417">
    <property type="entry name" value="P-loop_NTPase"/>
</dbReference>
<dbReference type="Proteomes" id="UP000184394">
    <property type="component" value="Unassembled WGS sequence"/>
</dbReference>
<dbReference type="GO" id="GO:0006298">
    <property type="term" value="P:mismatch repair"/>
    <property type="evidence" value="ECO:0007669"/>
    <property type="project" value="InterPro"/>
</dbReference>
<dbReference type="SUPFAM" id="SSF56731">
    <property type="entry name" value="DNA primase core"/>
    <property type="match status" value="1"/>
</dbReference>
<dbReference type="Pfam" id="PF13155">
    <property type="entry name" value="Toprim_2"/>
    <property type="match status" value="1"/>
</dbReference>
<dbReference type="Gene3D" id="3.40.50.150">
    <property type="entry name" value="Vaccinia Virus protein VP39"/>
    <property type="match status" value="1"/>
</dbReference>
<sequence length="4182" mass="471838">MRLSEEQIERASTVNLPQFLMQNGFDLKRVGREYIWKDHDSMHIKDNAPGERGVWHRFSTDEGGDNIAFLRQYMNMSFVEAVEALNGEHYERTYTPPHTDTPKKTAEKEGVPEINEADNCKRVFAYLCKTRGLDYDLIVSLVKQGLISQEEKRGNVLFKFFDENGKVIGAEKVGTSTEYRFKGIAEYSAEGHGFEVVRGKGDKAFFFESAIDMLSYLQMHDKELDNCRMVSMMGLKPSIVLDTILRYNIPPQNVFLCSDNDEKGNQFAERLMSEYPDMKRIVTPDTYKDWNDMLRGIPKKEIDTEQKTEVKKEADRMAAIGNEYWNSATDNRDKAVISMSVEDFSALFQKLEDSGLNYRAYRVASGFKMAVNAADVGTIRQLAGKNLEAAGSTVPFSPPEKNIIGNVEYRYIPNKEYISADRDLILKMADTLDKQGIKFSGRIYPTGKGTLTVSRNDLAYVRSVRDNIIGKRRQVGIGEKGQVIGNRSVSAQNRHLYMSTLTPKQYEEVKPFIETNARYSGVIRDGKVMFSVDRDEAQAFHRALDTAKREVGLIHTMQDQELPMEQMIALSPVMHRLAVEDAQLQLSDFFDKRYDEAQFGEMLSLVNAYLDQPASERYGEHSKLNDMLEAKSSFDRTIELSDFFFQHDFSEEQKSAIATMFVGEVTRGQIDSIDETFTAEDIQEYAEILQSALQESDIEDFLAEHAHSVQKQADRDQALADALASHKDIQLSGSSDDLTNFRLHYDTEINNGEGGYNLIADRTAAPIIKDMSISVLSDDISFDTFKDFLSSHNLAFESVIDTIVPEKQATEEEVLFSNADLARFLAEHTLSSDEWESMAYPLFERGYLEKHQPSDNSSFGYHLPEKELYALAERYHQGDDIRRELALGLMIHASDNIADKDKVEFVFEDGKISDRTYYYAENLRHTMHLSYGDDGITCSFSGMERFVSFQEIGQAFIDRIHEEFDDLAFWWVRDDIQAAVPDISDEKIADLLTAFDGAAMADWEKGDNQPKINRIKKALYDILGDEAQTEQVFAIIAKEKYHVTFEPERKPDSLEFQFGYSKDGNDRWFTESGLLSDFAEEHGEISFALANALMEYLDDKQHQERMIPDLNAGYYKKTNFEIRAVVDGQEFNFSNRFDIGDGKGTGGGSLIDHIRTICENALASTAYPYNTPESKETPRNMLNVLVPYLEAHSSLTAEEQKILDDFKEKNPIRTIDDVEKAQGKFQIYQLPGGDKYHGVRFEGLDRLKAEGVQLNKDDYELVYEGLVGEFRGNATLEGIFTQFNTNHPEDFRGHSLSVSDVIVISVDDKDTAYYCDSFGFTEMPDFFLEKEKEQEKSAPSVADLEVGDIIMYDGARREIEEISADRIKMKDLDAPDYGGILIGTSDVLAYDGWQQDMEKKGFEILSKAEKPVPVVDTPEQAEPEDKGPVSIRKVGDFYEMYGKNAEIGEEVLGLRMLSKNGQPMVGFPDHVKDEYSAKLREAGYTVLIEQAFELNPPKREAEKLQTLQQVVDKFFGTDCESAETEGGTWKIAIADGDKVGELFYGGDPVCGIYNRVDKMEIEPYRELSTFPKLLQTAMLEHNPDKPVEIMEYQRTFETPLDKAKWLINDFCEAEYREGADFDDLHNVGLAFTTLTDDELPIQVTADLVDFKITHEFDGEVYNTEKYDSIEDMIENGLTDLDFSDLISVPDEVIERHTGKDEQTVELMSDAADVSDTSSPAEDVPSVTLKYKGDSESLDEIKDKALSLGATVIVDNAEGIISIDTYADHKNELDNLAYELGVMSVDDVPVSDVPAKETEEIYDDAPLFADDDVIEQIQADEKADIPFWQKPDIEGEQLSLFGDPEPIQTKTPDKAKVEFAPGPVVDGVQVFEALAAEIDRGTGFVNGKIRVQEFYEKSKSEPNHPTIQELADFLKKEYGIGGHSGEGNISLVDYDSKGMTFSFENGEKFRHSWHDVAVMTESRLKDNTYLSPEQQEQWQAMKAERSAEENFEPYKVEIGDKFRNKATGVVSEVVSLTGALPYYTDDCTVKRLSGAFEITENISYDKLLNSGLYEYIGRDEPEKEQSAPVKPENAKVTPDNSAVAPKAEKPEIPTVKNLSQLKKAIKPGMMFEITDHLRPECIGERRIVTGVSTVDFTSRKLDENGEPAGKDIHMEFDRAKNWTFDGGELTSRLDNGDMLMSFHFIDSLEREQTIHAEKEPIPLYTGEWAVADNRELYREIVSENERFAKMANEVIGNGKNPVDSVKALVGEFGMERTAFLTALNIVAHPGDGRFYPVDKEWACKVLSPYLEVSPDEVIHRTPKKEQLFERMIDGGKLFSIHNTHLAEFAETLMPEYEKYLEKSRSAEKTSPELSVGDHLEYKGKEYKVESIDMGGFITLADTALEDAPRLMSRVTFLTDEFIRSGEYKKITPTVDAPAPEVTAPEKDDALSSNNANSEEHTDFSQHDDLLKSMFAVNPEFFRGLLPDEMIDEQEQVIQNAVGNISHEDRMAVLHEMMNGEDTPEADDEGERLPEEKSSNFAITDDSLGEGGSKAKFRANVDAIRTLKTLEAEKRPATAEEKETLSRYVGWGAIPQAFDKSADKWSAEYKELSELLTPEEYRQARSTVGDAFYTSPTIIEGIYEALGNFGFEGGNVLEPAMGVGNFFGCMPKEMQDSSHLYGVEIDSISGRIAQALYPDADIAISGFEKNSFQNGCFDVAVGNVPFGELGFKDEKHSTTKLHDYFFMEAMDKVKNGGIVAFVTSAGTLDKRDENVRQMLADKADLIGAIRLPGGKNGAFHDNAGTDVTTDIIFLQKHEGKSVAEMSNIPDWVHIGETADGLPINKYFEQHPDMVLGTVVEGNKLYGSGTMVIAEDGFDLRSALHEAVGKLTAEISHDKARDVYAKTEQGLAVKIPSDLRNFSFFMQDDAIYFKKNAVSFEQRFDKKNAQFSRYKAFIELRDITRELIQAQELNKPDSVIADLQAKLGKSYDDFYNKYGLIHSKTNKRYFNEDISYNLVAGLEKKIDKDKLVEKSDIFTKRTICPPKAVECVETAMEALTLSVAEKAKVDFDYMSKLTGMSEDELKQELVGEIFKIPHTENTYQTASEYLSGDIRAKLREAEEIAEYDSDFNINVNALQKAMPEPLKAGDIDVKIGATWLDPKYYDQFMYELLGTPDNNRADKPQSRWFKHSLIQAEYSEHSNSWHIANKKADRSVLVNQKYGSGKMNAYEIMEHLLNLKEPKVYKTIEVPDGLGDTKEKRVIDEEATRVVQKKAKEIKKAFKTWIFKDAERREAIVDRYNELFNSIRPREFDGSALSFPMMNSSIHLHDHQRNAIAHAMFGGNTLFAHSVGAGKTFEMIATAMESKRLGLCTKSLFAVPNHLTEQIGDDFMKLYPGANILVATKKDFQKANRQQLFAKIATGNYDAVIIGHSQLGMIPMSRERQEMVIQSQIDDILEGIEELKRSEGSKFQIKAMEKTRKSLQKQLDRLEKVNQDGTITFEQLGVDKLFVDEAHEFKNLFTPTKLTNVAGISNSASQKALDLFLKCRYLDEKTGGKGVVFATGTPISNSVTELHTMMRYLEYDFLKDHGLQHFDNWVSTFGEQKTDWELKPAGNGFKERTRVAQYTGMPELMSMFKQVADIRTADTLKLDVPDCDYKVVQVEATPFQVELVQELSDRADAINSGNVDPSIDNMLKITSDGRKLGLDPRLIDPAFEDNPDTKLNRCVENVARIHAETAEDKLTQIIFCDLGVPHKNADEVKYDEDGEVIFDDSKSAAEREALEEECDFCVYDDIKAKLVAKGIPADEIAYIHDAKSEKQKSELFEKVRSGEVRILLGSTAKMGTGTNVQDKLIAVHDLDIPWRPADLDQRAGRIIRQGNQNKNVEIYRYVTKGTFDAYSYQTLENKQKFISQIMTSKEPARKCEDVDQQALTYSEIKALCTGDERIKEKLMLDNEVKELKTLSAEYANTVYEMQDKIKAFPMKEEQLTTALSNLQADRKALKALPIDPETKLPVFKMKVGDVEYTDKKEAAKALEEVALSIRIADTPVKVGEFQGFPLSITVHSPAMGGGMTATMQGEYQHSAKLISSFAHNMSRIEAGLYNIDRRIDQVKTNLSKLRVDYEEAQKIVSAPFPQQAELESKSERLEKLTTALNLAAIEAKKNAPKRDQTCYFQRAQLKREAARIAKKKSVPKRTKAQDKKKPGLE</sequence>
<dbReference type="SUPFAM" id="SSF52540">
    <property type="entry name" value="P-loop containing nucleoside triphosphate hydrolases"/>
    <property type="match status" value="2"/>
</dbReference>
<dbReference type="InterPro" id="IPR014001">
    <property type="entry name" value="Helicase_ATP-bd"/>
</dbReference>
<dbReference type="Gene3D" id="3.40.1170.10">
    <property type="entry name" value="DNA repair protein MutS, domain I"/>
    <property type="match status" value="1"/>
</dbReference>
<evidence type="ECO:0000313" key="4">
    <source>
        <dbReference type="Proteomes" id="UP000184394"/>
    </source>
</evidence>
<dbReference type="SUPFAM" id="SSF57783">
    <property type="entry name" value="Zinc beta-ribbon"/>
    <property type="match status" value="1"/>
</dbReference>
<dbReference type="Gene3D" id="3.40.1360.10">
    <property type="match status" value="1"/>
</dbReference>
<dbReference type="GO" id="GO:0032259">
    <property type="term" value="P:methylation"/>
    <property type="evidence" value="ECO:0007669"/>
    <property type="project" value="UniProtKB-KW"/>
</dbReference>
<dbReference type="InterPro" id="IPR025923">
    <property type="entry name" value="YodL-like_dom"/>
</dbReference>
<dbReference type="InterPro" id="IPR029063">
    <property type="entry name" value="SAM-dependent_MTases_sf"/>
</dbReference>
<dbReference type="InterPro" id="IPR016151">
    <property type="entry name" value="DNA_mismatch_repair_MutS_N"/>
</dbReference>
<dbReference type="GO" id="GO:0008270">
    <property type="term" value="F:zinc ion binding"/>
    <property type="evidence" value="ECO:0007669"/>
    <property type="project" value="InterPro"/>
</dbReference>
<dbReference type="EMBL" id="FRCT01000003">
    <property type="protein sequence ID" value="SHM31714.1"/>
    <property type="molecule type" value="Genomic_DNA"/>
</dbReference>
<dbReference type="SUPFAM" id="SSF53335">
    <property type="entry name" value="S-adenosyl-L-methionine-dependent methyltransferases"/>
    <property type="match status" value="1"/>
</dbReference>
<dbReference type="GO" id="GO:0030983">
    <property type="term" value="F:mismatched DNA binding"/>
    <property type="evidence" value="ECO:0007669"/>
    <property type="project" value="InterPro"/>
</dbReference>
<dbReference type="Gene3D" id="3.90.580.10">
    <property type="entry name" value="Zinc finger, CHC2-type domain"/>
    <property type="match status" value="1"/>
</dbReference>
<dbReference type="Pfam" id="PF00176">
    <property type="entry name" value="SNF2-rel_dom"/>
    <property type="match status" value="1"/>
</dbReference>
<accession>A0A1M7HTA7</accession>
<feature type="region of interest" description="Disordered" evidence="1">
    <location>
        <begin position="91"/>
        <end position="110"/>
    </location>
</feature>
<dbReference type="Pfam" id="PF01624">
    <property type="entry name" value="MutS_I"/>
    <property type="match status" value="1"/>
</dbReference>
<feature type="compositionally biased region" description="Basic residues" evidence="1">
    <location>
        <begin position="4161"/>
        <end position="4171"/>
    </location>
</feature>
<evidence type="ECO:0000259" key="2">
    <source>
        <dbReference type="PROSITE" id="PS51194"/>
    </source>
</evidence>
<protein>
    <submittedName>
        <fullName evidence="3">Adenine-specific DNA methylase, N12 class</fullName>
    </submittedName>
</protein>
<dbReference type="InterPro" id="IPR001650">
    <property type="entry name" value="Helicase_C-like"/>
</dbReference>
<dbReference type="PANTHER" id="PTHR41313">
    <property type="entry name" value="ADENINE-SPECIFIC METHYLTRANSFERASE"/>
    <property type="match status" value="1"/>
</dbReference>
<name>A0A1M7HTA7_RUMFL</name>
<dbReference type="GO" id="GO:0006260">
    <property type="term" value="P:DNA replication"/>
    <property type="evidence" value="ECO:0007669"/>
    <property type="project" value="InterPro"/>
</dbReference>
<gene>
    <name evidence="3" type="ORF">SAMN04487860_10382</name>
</gene>
<keyword evidence="3" id="KW-0808">Transferase</keyword>
<feature type="domain" description="Helicase C-terminal" evidence="2">
    <location>
        <begin position="3733"/>
        <end position="3911"/>
    </location>
</feature>
<dbReference type="SMART" id="SM00487">
    <property type="entry name" value="DEXDc"/>
    <property type="match status" value="1"/>
</dbReference>